<evidence type="ECO:0000259" key="1">
    <source>
        <dbReference type="Pfam" id="PF00561"/>
    </source>
</evidence>
<dbReference type="PANTHER" id="PTHR43433">
    <property type="entry name" value="HYDROLASE, ALPHA/BETA FOLD FAMILY PROTEIN"/>
    <property type="match status" value="1"/>
</dbReference>
<proteinExistence type="predicted"/>
<dbReference type="InterPro" id="IPR029058">
    <property type="entry name" value="AB_hydrolase_fold"/>
</dbReference>
<dbReference type="PRINTS" id="PR00111">
    <property type="entry name" value="ABHYDROLASE"/>
</dbReference>
<dbReference type="SUPFAM" id="SSF53474">
    <property type="entry name" value="alpha/beta-Hydrolases"/>
    <property type="match status" value="1"/>
</dbReference>
<dbReference type="InterPro" id="IPR000073">
    <property type="entry name" value="AB_hydrolase_1"/>
</dbReference>
<organism evidence="2 3">
    <name type="scientific">Cryobacterium algoricola</name>
    <dbReference type="NCBI Taxonomy" id="1259183"/>
    <lineage>
        <taxon>Bacteria</taxon>
        <taxon>Bacillati</taxon>
        <taxon>Actinomycetota</taxon>
        <taxon>Actinomycetes</taxon>
        <taxon>Micrococcales</taxon>
        <taxon>Microbacteriaceae</taxon>
        <taxon>Cryobacterium</taxon>
    </lineage>
</organism>
<dbReference type="Pfam" id="PF00561">
    <property type="entry name" value="Abhydrolase_1"/>
    <property type="match status" value="1"/>
</dbReference>
<dbReference type="Gene3D" id="3.40.50.1820">
    <property type="entry name" value="alpha/beta hydrolase"/>
    <property type="match status" value="1"/>
</dbReference>
<dbReference type="InterPro" id="IPR050471">
    <property type="entry name" value="AB_hydrolase"/>
</dbReference>
<sequence length="379" mass="39304">MSTIDPTATPPATGRHSAEAATVADVTKVTDVTGVAGVTKVAGVAGVANVTNVAGVTKVTDAAAVTDVTDVVDVANAAAGTFDGWPGVPRFGTLPVPLTDAVANVGIDLPVGRVTALHARPEASARGVVLLVPGFTGSKEDFGGFLPLLADRGWDAWSYSQRGQADSAAPAGAENYTLEAFAQDVVAVAELVGSGRPVHLLGHSFGGVVARAAAILAPERFLDVTLLCSGPHGWAGRMEREEAILRERGSAAWWNEDNPHTVGLPDAALTADEAFRRLRMGATSDDQLLGAAAILSDETDSTGELLATGLDTLVAHGVDDPAWPQDWQASMAGLLDARYAIIPEAAHSPQLENPEATADLLDEFWGRDRAHPPVEPQQQ</sequence>
<gene>
    <name evidence="2" type="ORF">E3O44_05195</name>
</gene>
<feature type="domain" description="AB hydrolase-1" evidence="1">
    <location>
        <begin position="128"/>
        <end position="232"/>
    </location>
</feature>
<name>A0ABY2IHI1_9MICO</name>
<dbReference type="RefSeq" id="WP_134533228.1">
    <property type="nucleotide sequence ID" value="NZ_SOFG01000007.1"/>
</dbReference>
<reference evidence="2 3" key="1">
    <citation type="submission" date="2019-03" db="EMBL/GenBank/DDBJ databases">
        <title>Genomics of glacier-inhabiting Cryobacterium strains.</title>
        <authorList>
            <person name="Liu Q."/>
            <person name="Xin Y.-H."/>
        </authorList>
    </citation>
    <scope>NUCLEOTIDE SEQUENCE [LARGE SCALE GENOMIC DNA]</scope>
    <source>
        <strain evidence="2 3">MDB2-B</strain>
    </source>
</reference>
<evidence type="ECO:0000313" key="3">
    <source>
        <dbReference type="Proteomes" id="UP000297608"/>
    </source>
</evidence>
<keyword evidence="2" id="KW-0378">Hydrolase</keyword>
<keyword evidence="3" id="KW-1185">Reference proteome</keyword>
<protein>
    <submittedName>
        <fullName evidence="2">Alpha/beta hydrolase</fullName>
    </submittedName>
</protein>
<dbReference type="PANTHER" id="PTHR43433:SF5">
    <property type="entry name" value="AB HYDROLASE-1 DOMAIN-CONTAINING PROTEIN"/>
    <property type="match status" value="1"/>
</dbReference>
<dbReference type="GO" id="GO:0016787">
    <property type="term" value="F:hydrolase activity"/>
    <property type="evidence" value="ECO:0007669"/>
    <property type="project" value="UniProtKB-KW"/>
</dbReference>
<comment type="caution">
    <text evidence="2">The sequence shown here is derived from an EMBL/GenBank/DDBJ whole genome shotgun (WGS) entry which is preliminary data.</text>
</comment>
<dbReference type="Proteomes" id="UP000297608">
    <property type="component" value="Unassembled WGS sequence"/>
</dbReference>
<dbReference type="EMBL" id="SOFG01000007">
    <property type="protein sequence ID" value="TFB89021.1"/>
    <property type="molecule type" value="Genomic_DNA"/>
</dbReference>
<accession>A0ABY2IHI1</accession>
<evidence type="ECO:0000313" key="2">
    <source>
        <dbReference type="EMBL" id="TFB89021.1"/>
    </source>
</evidence>